<proteinExistence type="predicted"/>
<dbReference type="WBParaSite" id="maker-uti_cns_0002343-snap-gene-0.8-mRNA-1">
    <property type="protein sequence ID" value="maker-uti_cns_0002343-snap-gene-0.8-mRNA-1"/>
    <property type="gene ID" value="maker-uti_cns_0002343-snap-gene-0.8"/>
</dbReference>
<dbReference type="PANTHER" id="PTHR13422">
    <property type="entry name" value="SIN3-HDAC COMPLEX-ASSOCIATED FACTOR"/>
    <property type="match status" value="1"/>
</dbReference>
<protein>
    <submittedName>
        <fullName evidence="3">Protein FAM60A</fullName>
    </submittedName>
</protein>
<dbReference type="GO" id="GO:0070822">
    <property type="term" value="C:Sin3-type complex"/>
    <property type="evidence" value="ECO:0007669"/>
    <property type="project" value="TreeGrafter"/>
</dbReference>
<keyword evidence="2" id="KW-1185">Reference proteome</keyword>
<dbReference type="Proteomes" id="UP000095280">
    <property type="component" value="Unplaced"/>
</dbReference>
<name>A0A1I8GMF9_9PLAT</name>
<dbReference type="Pfam" id="PF15396">
    <property type="entry name" value="FAM60A"/>
    <property type="match status" value="1"/>
</dbReference>
<feature type="compositionally biased region" description="Polar residues" evidence="1">
    <location>
        <begin position="298"/>
        <end position="308"/>
    </location>
</feature>
<feature type="region of interest" description="Disordered" evidence="1">
    <location>
        <begin position="293"/>
        <end position="335"/>
    </location>
</feature>
<dbReference type="InterPro" id="IPR026065">
    <property type="entry name" value="FAM60A"/>
</dbReference>
<feature type="compositionally biased region" description="Polar residues" evidence="1">
    <location>
        <begin position="314"/>
        <end position="335"/>
    </location>
</feature>
<accession>A0A1I8GMF9</accession>
<evidence type="ECO:0000313" key="2">
    <source>
        <dbReference type="Proteomes" id="UP000095280"/>
    </source>
</evidence>
<evidence type="ECO:0000256" key="1">
    <source>
        <dbReference type="SAM" id="MobiDB-lite"/>
    </source>
</evidence>
<dbReference type="AlphaFoldDB" id="A0A1I8GMF9"/>
<dbReference type="GO" id="GO:0030336">
    <property type="term" value="P:negative regulation of cell migration"/>
    <property type="evidence" value="ECO:0007669"/>
    <property type="project" value="TreeGrafter"/>
</dbReference>
<organism evidence="2 3">
    <name type="scientific">Macrostomum lignano</name>
    <dbReference type="NCBI Taxonomy" id="282301"/>
    <lineage>
        <taxon>Eukaryota</taxon>
        <taxon>Metazoa</taxon>
        <taxon>Spiralia</taxon>
        <taxon>Lophotrochozoa</taxon>
        <taxon>Platyhelminthes</taxon>
        <taxon>Rhabditophora</taxon>
        <taxon>Macrostomorpha</taxon>
        <taxon>Macrostomida</taxon>
        <taxon>Macrostomidae</taxon>
        <taxon>Macrostomum</taxon>
    </lineage>
</organism>
<evidence type="ECO:0000313" key="3">
    <source>
        <dbReference type="WBParaSite" id="maker-uti_cns_0002343-snap-gene-0.8-mRNA-1"/>
    </source>
</evidence>
<dbReference type="PANTHER" id="PTHR13422:SF12">
    <property type="entry name" value="SIN3-HDAC COMPLEX-ASSOCIATED FACTOR"/>
    <property type="match status" value="1"/>
</dbReference>
<reference evidence="3" key="1">
    <citation type="submission" date="2016-11" db="UniProtKB">
        <authorList>
            <consortium name="WormBaseParasite"/>
        </authorList>
    </citation>
    <scope>IDENTIFICATION</scope>
</reference>
<sequence>HMKQQFRSKEGCCICATKSSTTRFQPSADFESNFLAVFGAKARQRTGQICNACVLCVKRGGGATGSGVGGASSSKQTTKMAPYAKVVDSRKGTGPKHMKQICKRNRRRELREAAAKAISANKQLAMGCDGVDSGGVNAGSSSSSASCGGAAGSGLAGIGSKASAITGSDCFPSGSGLSGNFAGSGAVSGVCSDGVGGDKSLSASGVASGSGAAITSTPSASAAEFRTPMPPASERRHYYKKRVIMQPIKTPDTRQEISDLFDIVIRSRKLNPSEGPLSVQQVHSAFLNTKRRRMLAASSGSETASVGSTEPPESFTSDSCSSDTPRSAGSSGQRL</sequence>